<gene>
    <name evidence="1" type="ORF">EVA_20122</name>
</gene>
<accession>J9BW26</accession>
<feature type="non-terminal residue" evidence="1">
    <location>
        <position position="1"/>
    </location>
</feature>
<evidence type="ECO:0000313" key="1">
    <source>
        <dbReference type="EMBL" id="EJW91770.1"/>
    </source>
</evidence>
<reference evidence="1" key="1">
    <citation type="journal article" date="2012" name="PLoS ONE">
        <title>Gene sets for utilization of primary and secondary nutrition supplies in the distal gut of endangered iberian lynx.</title>
        <authorList>
            <person name="Alcaide M."/>
            <person name="Messina E."/>
            <person name="Richter M."/>
            <person name="Bargiela R."/>
            <person name="Peplies J."/>
            <person name="Huws S.A."/>
            <person name="Newbold C.J."/>
            <person name="Golyshin P.N."/>
            <person name="Simon M.A."/>
            <person name="Lopez G."/>
            <person name="Yakimov M.M."/>
            <person name="Ferrer M."/>
        </authorList>
    </citation>
    <scope>NUCLEOTIDE SEQUENCE</scope>
</reference>
<dbReference type="EMBL" id="AMCI01007960">
    <property type="protein sequence ID" value="EJW91770.1"/>
    <property type="molecule type" value="Genomic_DNA"/>
</dbReference>
<comment type="caution">
    <text evidence="1">The sequence shown here is derived from an EMBL/GenBank/DDBJ whole genome shotgun (WGS) entry which is preliminary data.</text>
</comment>
<protein>
    <submittedName>
        <fullName evidence="1">Uncharacterized protein</fullName>
    </submittedName>
</protein>
<dbReference type="AlphaFoldDB" id="J9BW26"/>
<organism evidence="1">
    <name type="scientific">gut metagenome</name>
    <dbReference type="NCBI Taxonomy" id="749906"/>
    <lineage>
        <taxon>unclassified sequences</taxon>
        <taxon>metagenomes</taxon>
        <taxon>organismal metagenomes</taxon>
    </lineage>
</organism>
<name>J9BW26_9ZZZZ</name>
<sequence length="52" mass="5927">DVLHESGFSKYGKTAESQVVLSRLVSEEGYPHSYSLFNRNQYLGVHHDSDDK</sequence>
<proteinExistence type="predicted"/>